<dbReference type="Proteomes" id="UP001237105">
    <property type="component" value="Unassembled WGS sequence"/>
</dbReference>
<accession>A0ABT6T0V8</accession>
<dbReference type="EMBL" id="JASCIS010000025">
    <property type="protein sequence ID" value="MDI3421489.1"/>
    <property type="molecule type" value="Genomic_DNA"/>
</dbReference>
<keyword evidence="3" id="KW-1185">Reference proteome</keyword>
<protein>
    <submittedName>
        <fullName evidence="2">Uncharacterized protein</fullName>
    </submittedName>
</protein>
<evidence type="ECO:0000313" key="3">
    <source>
        <dbReference type="Proteomes" id="UP001237105"/>
    </source>
</evidence>
<sequence>MDASACNNAESVGTAIGVGLVIVLWAAVDIIPGVTYAIYRLSRRH</sequence>
<keyword evidence="1" id="KW-0812">Transmembrane</keyword>
<feature type="transmembrane region" description="Helical" evidence="1">
    <location>
        <begin position="12"/>
        <end position="39"/>
    </location>
</feature>
<gene>
    <name evidence="2" type="ORF">QIT00_23535</name>
</gene>
<organism evidence="2 3">
    <name type="scientific">Streptomyces luteolus</name>
    <dbReference type="NCBI Taxonomy" id="3043615"/>
    <lineage>
        <taxon>Bacteria</taxon>
        <taxon>Bacillati</taxon>
        <taxon>Actinomycetota</taxon>
        <taxon>Actinomycetes</taxon>
        <taxon>Kitasatosporales</taxon>
        <taxon>Streptomycetaceae</taxon>
        <taxon>Streptomyces</taxon>
    </lineage>
</organism>
<proteinExistence type="predicted"/>
<keyword evidence="1" id="KW-0472">Membrane</keyword>
<name>A0ABT6T0V8_9ACTN</name>
<dbReference type="RefSeq" id="WP_282537356.1">
    <property type="nucleotide sequence ID" value="NZ_JASCIS010000025.1"/>
</dbReference>
<evidence type="ECO:0000256" key="1">
    <source>
        <dbReference type="SAM" id="Phobius"/>
    </source>
</evidence>
<evidence type="ECO:0000313" key="2">
    <source>
        <dbReference type="EMBL" id="MDI3421489.1"/>
    </source>
</evidence>
<comment type="caution">
    <text evidence="2">The sequence shown here is derived from an EMBL/GenBank/DDBJ whole genome shotgun (WGS) entry which is preliminary data.</text>
</comment>
<reference evidence="2 3" key="1">
    <citation type="submission" date="2023-05" db="EMBL/GenBank/DDBJ databases">
        <title>Draft genome sequence of Streptomyces sp. B-S-A12 isolated from a cave soil in Thailand.</title>
        <authorList>
            <person name="Chamroensaksri N."/>
            <person name="Muangham S."/>
        </authorList>
    </citation>
    <scope>NUCLEOTIDE SEQUENCE [LARGE SCALE GENOMIC DNA]</scope>
    <source>
        <strain evidence="2 3">B-S-A12</strain>
    </source>
</reference>
<keyword evidence="1" id="KW-1133">Transmembrane helix</keyword>